<dbReference type="Proteomes" id="UP000294325">
    <property type="component" value="Chromosome"/>
</dbReference>
<evidence type="ECO:0000313" key="2">
    <source>
        <dbReference type="Proteomes" id="UP000294325"/>
    </source>
</evidence>
<dbReference type="Gene3D" id="1.20.1440.30">
    <property type="entry name" value="Biosynthetic Protein domain"/>
    <property type="match status" value="1"/>
</dbReference>
<dbReference type="AlphaFoldDB" id="A0A4P7BXS5"/>
<dbReference type="PANTHER" id="PTHR31299:SF0">
    <property type="entry name" value="ESTERASE, PUTATIVE (AFU_ORTHOLOGUE AFUA_1G05850)-RELATED"/>
    <property type="match status" value="1"/>
</dbReference>
<dbReference type="Gene3D" id="3.40.1660.10">
    <property type="entry name" value="EreA-like (biosynthetic domain)"/>
    <property type="match status" value="1"/>
</dbReference>
<reference evidence="1 2" key="1">
    <citation type="submission" date="2019-03" db="EMBL/GenBank/DDBJ databases">
        <title>The genome sequence of Nitrosococcus wardiae strain D1FHST reveals the archetypal metabolic capacity of ammonia-oxidizing Gammaproteobacteria.</title>
        <authorList>
            <person name="Wang L."/>
            <person name="Lim C.K."/>
            <person name="Hanson T.E."/>
            <person name="Dang H."/>
            <person name="Klotz M.G."/>
        </authorList>
    </citation>
    <scope>NUCLEOTIDE SEQUENCE [LARGE SCALE GENOMIC DNA]</scope>
    <source>
        <strain evidence="1 2">D1FHS</strain>
    </source>
</reference>
<organism evidence="1 2">
    <name type="scientific">Nitrosococcus wardiae</name>
    <dbReference type="NCBI Taxonomy" id="1814290"/>
    <lineage>
        <taxon>Bacteria</taxon>
        <taxon>Pseudomonadati</taxon>
        <taxon>Pseudomonadota</taxon>
        <taxon>Gammaproteobacteria</taxon>
        <taxon>Chromatiales</taxon>
        <taxon>Chromatiaceae</taxon>
        <taxon>Nitrosococcus</taxon>
    </lineage>
</organism>
<dbReference type="GO" id="GO:0046677">
    <property type="term" value="P:response to antibiotic"/>
    <property type="evidence" value="ECO:0007669"/>
    <property type="project" value="InterPro"/>
</dbReference>
<dbReference type="InterPro" id="IPR007815">
    <property type="entry name" value="Emycin_Estase"/>
</dbReference>
<evidence type="ECO:0000313" key="1">
    <source>
        <dbReference type="EMBL" id="QBQ54978.1"/>
    </source>
</evidence>
<dbReference type="SUPFAM" id="SSF159501">
    <property type="entry name" value="EreA/ChaN-like"/>
    <property type="match status" value="1"/>
</dbReference>
<dbReference type="OrthoDB" id="9810066at2"/>
<protein>
    <submittedName>
        <fullName evidence="1">Erythromycin esterase family protein</fullName>
    </submittedName>
</protein>
<dbReference type="InterPro" id="IPR014622">
    <property type="entry name" value="UCP036794_erythomycin"/>
</dbReference>
<accession>A0A4P7BXS5</accession>
<name>A0A4P7BXS5_9GAMM</name>
<dbReference type="PIRSF" id="PIRSF036794">
    <property type="entry name" value="UCP_erythr_ester"/>
    <property type="match status" value="1"/>
</dbReference>
<dbReference type="PANTHER" id="PTHR31299">
    <property type="entry name" value="ESTERASE, PUTATIVE (AFU_ORTHOLOGUE AFUA_1G05850)-RELATED"/>
    <property type="match status" value="1"/>
</dbReference>
<dbReference type="Gene3D" id="3.30.1870.10">
    <property type="entry name" value="EreA-like, domain 2"/>
    <property type="match status" value="1"/>
</dbReference>
<dbReference type="RefSeq" id="WP_134358227.1">
    <property type="nucleotide sequence ID" value="NZ_CP038033.1"/>
</dbReference>
<dbReference type="KEGG" id="nwr:E3U44_10975"/>
<gene>
    <name evidence="1" type="ORF">E3U44_10975</name>
</gene>
<dbReference type="CDD" id="cd14728">
    <property type="entry name" value="Ere-like"/>
    <property type="match status" value="1"/>
</dbReference>
<dbReference type="EMBL" id="CP038033">
    <property type="protein sequence ID" value="QBQ54978.1"/>
    <property type="molecule type" value="Genomic_DNA"/>
</dbReference>
<dbReference type="Pfam" id="PF05139">
    <property type="entry name" value="Erythro_esteras"/>
    <property type="match status" value="1"/>
</dbReference>
<proteinExistence type="predicted"/>
<keyword evidence="2" id="KW-1185">Reference proteome</keyword>
<dbReference type="InterPro" id="IPR052036">
    <property type="entry name" value="Hydrolase/PRTase-associated"/>
</dbReference>
<sequence>MVGALSKPEDAIQQQAYPFQGKWDDYDPLMELIGDKSFILLGEATHGTHEFYATRAEITQRLILEQDLNAVAVEADWPSAYRLNRYVRGLGKDSSAQEAMSDFRRFPLWMWRNTVIHNFIEWLREYNQQCAPAQQVGFYGLDLYSLYESVAVVLDYLQKVDPEAAEEARKAYECLDHRGDEQRYGSGVMLGLRRSCEDEVVQQLIALRHNALDYVQRNGMAAADEQFQAEQNARLIKNAEAYYRGLFSRRVNTWNIRDQHMSNTLNELHQHLSAQAGRNARIAVWEHNSHLGDARATEMGRQGELNVGQLTRERHGSNCVLIGFTTYTGTVAAASSWDGPVERKLVRPALAESFEDLFHRTGLRRFLLIPCKGSAEVLREWHLERAIGVLYLPETERASHYFYARMADQFDAVLHFDQTQALEPLDTIAEWERGEEETYPFGV</sequence>